<reference evidence="1" key="1">
    <citation type="submission" date="2021-10" db="EMBL/GenBank/DDBJ databases">
        <authorList>
            <person name="Criscuolo A."/>
        </authorList>
    </citation>
    <scope>NUCLEOTIDE SEQUENCE</scope>
    <source>
        <strain evidence="1">CIP111885</strain>
    </source>
</reference>
<evidence type="ECO:0000313" key="2">
    <source>
        <dbReference type="Proteomes" id="UP000789845"/>
    </source>
</evidence>
<dbReference type="AlphaFoldDB" id="A0A9C7LAV5"/>
<keyword evidence="2" id="KW-1185">Reference proteome</keyword>
<protein>
    <submittedName>
        <fullName evidence="1">Uncharacterized protein</fullName>
    </submittedName>
</protein>
<accession>A0A9C7LAV5</accession>
<sequence length="42" mass="5035">MEKFYCDKCRLIYSQLENCKVCGELATKKIWIEVQKQDPHSK</sequence>
<proteinExistence type="predicted"/>
<evidence type="ECO:0000313" key="1">
    <source>
        <dbReference type="EMBL" id="CAG9608238.1"/>
    </source>
</evidence>
<dbReference type="Proteomes" id="UP000789845">
    <property type="component" value="Unassembled WGS sequence"/>
</dbReference>
<gene>
    <name evidence="1" type="ORF">NEOCIP111885_01930</name>
</gene>
<dbReference type="EMBL" id="CAKJTG010000009">
    <property type="protein sequence ID" value="CAG9608238.1"/>
    <property type="molecule type" value="Genomic_DNA"/>
</dbReference>
<organism evidence="1 2">
    <name type="scientific">Pseudoneobacillus rhizosphaerae</name>
    <dbReference type="NCBI Taxonomy" id="2880968"/>
    <lineage>
        <taxon>Bacteria</taxon>
        <taxon>Bacillati</taxon>
        <taxon>Bacillota</taxon>
        <taxon>Bacilli</taxon>
        <taxon>Bacillales</taxon>
        <taxon>Bacillaceae</taxon>
        <taxon>Pseudoneobacillus</taxon>
    </lineage>
</organism>
<name>A0A9C7LAV5_9BACI</name>
<comment type="caution">
    <text evidence="1">The sequence shown here is derived from an EMBL/GenBank/DDBJ whole genome shotgun (WGS) entry which is preliminary data.</text>
</comment>